<evidence type="ECO:0000313" key="3">
    <source>
        <dbReference type="EMBL" id="KJR88265.1"/>
    </source>
</evidence>
<dbReference type="AlphaFoldDB" id="A0A0F2MHC3"/>
<feature type="region of interest" description="Disordered" evidence="2">
    <location>
        <begin position="449"/>
        <end position="470"/>
    </location>
</feature>
<comment type="caution">
    <text evidence="3">The sequence shown here is derived from an EMBL/GenBank/DDBJ whole genome shotgun (WGS) entry which is preliminary data.</text>
</comment>
<reference evidence="3 4" key="2">
    <citation type="journal article" date="2015" name="Eukaryot. Cell">
        <title>Asexual propagation of a virulent clone complex in a human and feline outbreak of sporotrichosis.</title>
        <authorList>
            <person name="Teixeira Mde M."/>
            <person name="Rodrigues A.M."/>
            <person name="Tsui C.K."/>
            <person name="de Almeida L.G."/>
            <person name="Van Diepeningen A.D."/>
            <person name="van den Ende B.G."/>
            <person name="Fernandes G.F."/>
            <person name="Kano R."/>
            <person name="Hamelin R.C."/>
            <person name="Lopes-Bezerra L.M."/>
            <person name="Vasconcelos A.T."/>
            <person name="de Hoog S."/>
            <person name="de Camargo Z.P."/>
            <person name="Felipe M.S."/>
        </authorList>
    </citation>
    <scope>NUCLEOTIDE SEQUENCE [LARGE SCALE GENOMIC DNA]</scope>
    <source>
        <strain evidence="3 4">1099-18</strain>
    </source>
</reference>
<proteinExistence type="predicted"/>
<sequence>MVAHPIEREYADALGLWGWICLVARAVALSEDPAFGPIASFFLALKVVKAAVGGKARRHGQTVYKYTALEGMRDYQYGLSAVRIQNLLPSTKWLARRFARRNKLPFALIHLSNGTTAAVLGPKAEAERTERTAETAKGAKEPQRAKKATGANTANPANTASTASTPAQASSSAPRRAVVVFHGGGYMAPALSKHIHLACGFSKTLPDNVAVYILQYGLASETANQYPRQLQQAAVLLDYLLTAENYPPSAITLVGDSAGGHLALSLLLHLAHPDPQVPAVTLPGGARLAGAALLSPWMITRARSEGLVRANEAKDVLYAAALDAWAQNFLGGPVDESEKSENRDKADAAAADKGSPWSCPLTMPDQWLADLPVDDLFVTYGEDEVLAGNIARFCTALCRARKPVPGVKTAAKGYANELHVHMVMNRFLMLGETCLSEEEFKAWYATQLEAPLRPPPPPPSSHDAVEAAGR</sequence>
<dbReference type="EMBL" id="AXCR01000004">
    <property type="protein sequence ID" value="KJR88265.1"/>
    <property type="molecule type" value="Genomic_DNA"/>
</dbReference>
<protein>
    <recommendedName>
        <fullName evidence="5">Alpha/beta hydrolase fold-3 domain-containing protein</fullName>
    </recommendedName>
</protein>
<feature type="compositionally biased region" description="Basic and acidic residues" evidence="2">
    <location>
        <begin position="124"/>
        <end position="144"/>
    </location>
</feature>
<dbReference type="PANTHER" id="PTHR48081:SF31">
    <property type="entry name" value="STERYL ACETYL HYDROLASE MUG81-RELATED"/>
    <property type="match status" value="1"/>
</dbReference>
<dbReference type="SUPFAM" id="SSF53474">
    <property type="entry name" value="alpha/beta-Hydrolases"/>
    <property type="match status" value="1"/>
</dbReference>
<keyword evidence="1" id="KW-0378">Hydrolase</keyword>
<evidence type="ECO:0000256" key="2">
    <source>
        <dbReference type="SAM" id="MobiDB-lite"/>
    </source>
</evidence>
<dbReference type="InterPro" id="IPR029058">
    <property type="entry name" value="AB_hydrolase_fold"/>
</dbReference>
<dbReference type="InterPro" id="IPR050300">
    <property type="entry name" value="GDXG_lipolytic_enzyme"/>
</dbReference>
<dbReference type="KEGG" id="ssck:SPSK_07492"/>
<name>A0A0F2MHC3_SPOSC</name>
<dbReference type="Gene3D" id="3.40.50.1820">
    <property type="entry name" value="alpha/beta hydrolase"/>
    <property type="match status" value="1"/>
</dbReference>
<dbReference type="InterPro" id="IPR019436">
    <property type="entry name" value="Say1-like"/>
</dbReference>
<dbReference type="GeneID" id="27669431"/>
<dbReference type="Proteomes" id="UP000033710">
    <property type="component" value="Unassembled WGS sequence"/>
</dbReference>
<dbReference type="Pfam" id="PF10340">
    <property type="entry name" value="Say1_Mug180"/>
    <property type="match status" value="1"/>
</dbReference>
<organism evidence="3 4">
    <name type="scientific">Sporothrix schenckii 1099-18</name>
    <dbReference type="NCBI Taxonomy" id="1397361"/>
    <lineage>
        <taxon>Eukaryota</taxon>
        <taxon>Fungi</taxon>
        <taxon>Dikarya</taxon>
        <taxon>Ascomycota</taxon>
        <taxon>Pezizomycotina</taxon>
        <taxon>Sordariomycetes</taxon>
        <taxon>Sordariomycetidae</taxon>
        <taxon>Ophiostomatales</taxon>
        <taxon>Ophiostomataceae</taxon>
        <taxon>Sporothrix</taxon>
    </lineage>
</organism>
<dbReference type="RefSeq" id="XP_016590941.1">
    <property type="nucleotide sequence ID" value="XM_016734154.1"/>
</dbReference>
<evidence type="ECO:0008006" key="5">
    <source>
        <dbReference type="Google" id="ProtNLM"/>
    </source>
</evidence>
<evidence type="ECO:0000256" key="1">
    <source>
        <dbReference type="ARBA" id="ARBA00022801"/>
    </source>
</evidence>
<feature type="compositionally biased region" description="Low complexity" evidence="2">
    <location>
        <begin position="148"/>
        <end position="170"/>
    </location>
</feature>
<feature type="region of interest" description="Disordered" evidence="2">
    <location>
        <begin position="121"/>
        <end position="170"/>
    </location>
</feature>
<dbReference type="OrthoDB" id="2152029at2759"/>
<reference evidence="3 4" key="1">
    <citation type="journal article" date="2014" name="BMC Genomics">
        <title>Comparative genomics of the major fungal agents of human and animal Sporotrichosis: Sporothrix schenckii and Sporothrix brasiliensis.</title>
        <authorList>
            <person name="Teixeira M.M."/>
            <person name="de Almeida L.G."/>
            <person name="Kubitschek-Barreira P."/>
            <person name="Alves F.L."/>
            <person name="Kioshima E.S."/>
            <person name="Abadio A.K."/>
            <person name="Fernandes L."/>
            <person name="Derengowski L.S."/>
            <person name="Ferreira K.S."/>
            <person name="Souza R.C."/>
            <person name="Ruiz J.C."/>
            <person name="de Andrade N.C."/>
            <person name="Paes H.C."/>
            <person name="Nicola A.M."/>
            <person name="Albuquerque P."/>
            <person name="Gerber A.L."/>
            <person name="Martins V.P."/>
            <person name="Peconick L.D."/>
            <person name="Neto A.V."/>
            <person name="Chaucanez C.B."/>
            <person name="Silva P.A."/>
            <person name="Cunha O.L."/>
            <person name="de Oliveira F.F."/>
            <person name="dos Santos T.C."/>
            <person name="Barros A.L."/>
            <person name="Soares M.A."/>
            <person name="de Oliveira L.M."/>
            <person name="Marini M.M."/>
            <person name="Villalobos-Duno H."/>
            <person name="Cunha M.M."/>
            <person name="de Hoog S."/>
            <person name="da Silveira J.F."/>
            <person name="Henrissat B."/>
            <person name="Nino-Vega G.A."/>
            <person name="Cisalpino P.S."/>
            <person name="Mora-Montes H.M."/>
            <person name="Almeida S.R."/>
            <person name="Stajich J.E."/>
            <person name="Lopes-Bezerra L.M."/>
            <person name="Vasconcelos A.T."/>
            <person name="Felipe M.S."/>
        </authorList>
    </citation>
    <scope>NUCLEOTIDE SEQUENCE [LARGE SCALE GENOMIC DNA]</scope>
    <source>
        <strain evidence="3 4">1099-18</strain>
    </source>
</reference>
<accession>A0A0F2MHC3</accession>
<feature type="compositionally biased region" description="Basic and acidic residues" evidence="2">
    <location>
        <begin position="336"/>
        <end position="347"/>
    </location>
</feature>
<dbReference type="PANTHER" id="PTHR48081">
    <property type="entry name" value="AB HYDROLASE SUPERFAMILY PROTEIN C4A8.06C"/>
    <property type="match status" value="1"/>
</dbReference>
<gene>
    <name evidence="3" type="ORF">SPSK_07492</name>
</gene>
<dbReference type="GO" id="GO:0016787">
    <property type="term" value="F:hydrolase activity"/>
    <property type="evidence" value="ECO:0007669"/>
    <property type="project" value="UniProtKB-KW"/>
</dbReference>
<evidence type="ECO:0000313" key="4">
    <source>
        <dbReference type="Proteomes" id="UP000033710"/>
    </source>
</evidence>
<dbReference type="VEuPathDB" id="FungiDB:SPSK_07492"/>
<feature type="region of interest" description="Disordered" evidence="2">
    <location>
        <begin position="333"/>
        <end position="357"/>
    </location>
</feature>